<organism evidence="1 2">
    <name type="scientific">Devosia algicola</name>
    <dbReference type="NCBI Taxonomy" id="3026418"/>
    <lineage>
        <taxon>Bacteria</taxon>
        <taxon>Pseudomonadati</taxon>
        <taxon>Pseudomonadota</taxon>
        <taxon>Alphaproteobacteria</taxon>
        <taxon>Hyphomicrobiales</taxon>
        <taxon>Devosiaceae</taxon>
        <taxon>Devosia</taxon>
    </lineage>
</organism>
<name>A0ABY7YQQ8_9HYPH</name>
<reference evidence="1 2" key="1">
    <citation type="submission" date="2023-02" db="EMBL/GenBank/DDBJ databases">
        <title>Devosia algicola sp. nov., isolated from the phycosphere of marine algae.</title>
        <authorList>
            <person name="Kim J.M."/>
            <person name="Lee J.K."/>
            <person name="Choi B.J."/>
            <person name="Bayburt H."/>
            <person name="Jeon C.O."/>
        </authorList>
    </citation>
    <scope>NUCLEOTIDE SEQUENCE [LARGE SCALE GENOMIC DNA]</scope>
    <source>
        <strain evidence="1 2">G20-9</strain>
    </source>
</reference>
<dbReference type="RefSeq" id="WP_282220016.1">
    <property type="nucleotide sequence ID" value="NZ_CP118246.1"/>
</dbReference>
<evidence type="ECO:0000313" key="1">
    <source>
        <dbReference type="EMBL" id="WDR03626.1"/>
    </source>
</evidence>
<keyword evidence="2" id="KW-1185">Reference proteome</keyword>
<protein>
    <submittedName>
        <fullName evidence="1">Uncharacterized protein</fullName>
    </submittedName>
</protein>
<dbReference type="EMBL" id="CP118246">
    <property type="protein sequence ID" value="WDR03626.1"/>
    <property type="molecule type" value="Genomic_DNA"/>
</dbReference>
<accession>A0ABY7YQQ8</accession>
<proteinExistence type="predicted"/>
<gene>
    <name evidence="1" type="ORF">PSQ19_06030</name>
</gene>
<sequence>MADILITGFTQKYTKSGDPVDWVTWVPTHAPQSMSNTERVDHLNPANVKLPEGANGGEKLNHMGFIWATIEPAYRAWKEGREVPLNGTPLAAWPGITPEQADVFRLVGIRSVEQVRDMTDTIRSKVRLPNTRELQDAGAALS</sequence>
<dbReference type="Proteomes" id="UP001220530">
    <property type="component" value="Chromosome"/>
</dbReference>
<evidence type="ECO:0000313" key="2">
    <source>
        <dbReference type="Proteomes" id="UP001220530"/>
    </source>
</evidence>